<dbReference type="PANTHER" id="PTHR22997">
    <property type="entry name" value="PIH1 DOMAIN-CONTAINING PROTEIN 1"/>
    <property type="match status" value="1"/>
</dbReference>
<evidence type="ECO:0000256" key="1">
    <source>
        <dbReference type="ARBA" id="ARBA00008511"/>
    </source>
</evidence>
<feature type="domain" description="PIH1D1/2/3 CS-like" evidence="5">
    <location>
        <begin position="236"/>
        <end position="305"/>
    </location>
</feature>
<sequence length="308" mass="34618">MTTFLDAPSTSSTFPMLSNLVPEDEQNREIREAFDSAMAVLADKPKLCNPSKGLCIKFRRFDSDQKAFINLCHTEEIPSPKELSEGELARILESDNFTAYRVPLSLGLPHDEQDKSGKPSMAYDVIINSKFFCKVAESELFRTFVILLAVQGVEDKYNIQLSRENYVILQNKKYWGTMPEHYIQNRGTAKPGPLIDEIETMPPPNSSLAKYSLASTAANVDPRVRLSRVQKPGRTAEHLVAEIKLADLHSVKDISLDLAKDRILLQKSASGEVELDLYLPLQLNVESARAQFDYKTRALRIDAPILCN</sequence>
<evidence type="ECO:0000256" key="3">
    <source>
        <dbReference type="ARBA" id="ARBA00046233"/>
    </source>
</evidence>
<organism evidence="6 7">
    <name type="scientific">Varroa destructor</name>
    <name type="common">Honeybee mite</name>
    <dbReference type="NCBI Taxonomy" id="109461"/>
    <lineage>
        <taxon>Eukaryota</taxon>
        <taxon>Metazoa</taxon>
        <taxon>Ecdysozoa</taxon>
        <taxon>Arthropoda</taxon>
        <taxon>Chelicerata</taxon>
        <taxon>Arachnida</taxon>
        <taxon>Acari</taxon>
        <taxon>Parasitiformes</taxon>
        <taxon>Mesostigmata</taxon>
        <taxon>Gamasina</taxon>
        <taxon>Dermanyssoidea</taxon>
        <taxon>Varroidae</taxon>
        <taxon>Varroa</taxon>
    </lineage>
</organism>
<dbReference type="InterPro" id="IPR041442">
    <property type="entry name" value="PIH1D1/2/3_CS-like"/>
</dbReference>
<comment type="function">
    <text evidence="3">Involved in the assembly of C/D box small nucleolar ribonucleoprotein (snoRNP) particles. Recruits the SWI/SNF complex to the core promoter of rRNA genes and enhances pre-rRNA transcription. Mediates interaction of TELO2 with the R2TP complex which is necessary for the stability of MTOR and SMG1. Positively regulates the assembly and activity of the mTORC1 complex.</text>
</comment>
<dbReference type="GO" id="GO:0005737">
    <property type="term" value="C:cytoplasm"/>
    <property type="evidence" value="ECO:0007669"/>
    <property type="project" value="TreeGrafter"/>
</dbReference>
<evidence type="ECO:0000259" key="5">
    <source>
        <dbReference type="Pfam" id="PF18201"/>
    </source>
</evidence>
<dbReference type="InParanoid" id="A0A7M7M8R3"/>
<dbReference type="OMA" id="KLKNRKC"/>
<dbReference type="GO" id="GO:0097255">
    <property type="term" value="C:R2TP complex"/>
    <property type="evidence" value="ECO:0007669"/>
    <property type="project" value="TreeGrafter"/>
</dbReference>
<dbReference type="InterPro" id="IPR050734">
    <property type="entry name" value="PIH1/Kintoun_subfamily"/>
</dbReference>
<dbReference type="GO" id="GO:0006364">
    <property type="term" value="P:rRNA processing"/>
    <property type="evidence" value="ECO:0007669"/>
    <property type="project" value="TreeGrafter"/>
</dbReference>
<dbReference type="Pfam" id="PF08190">
    <property type="entry name" value="PIH1"/>
    <property type="match status" value="1"/>
</dbReference>
<evidence type="ECO:0000313" key="7">
    <source>
        <dbReference type="Proteomes" id="UP000594260"/>
    </source>
</evidence>
<dbReference type="PANTHER" id="PTHR22997:SF0">
    <property type="entry name" value="PIH1 DOMAIN-CONTAINING PROTEIN 1"/>
    <property type="match status" value="1"/>
</dbReference>
<dbReference type="KEGG" id="vde:111249060"/>
<proteinExistence type="inferred from homology"/>
<dbReference type="GeneID" id="111249060"/>
<accession>A0A7M7M8R3</accession>
<reference evidence="6" key="1">
    <citation type="submission" date="2021-01" db="UniProtKB">
        <authorList>
            <consortium name="EnsemblMetazoa"/>
        </authorList>
    </citation>
    <scope>IDENTIFICATION</scope>
</reference>
<dbReference type="RefSeq" id="XP_022658115.1">
    <property type="nucleotide sequence ID" value="XM_022802380.1"/>
</dbReference>
<dbReference type="Pfam" id="PF18201">
    <property type="entry name" value="PIH1_CS"/>
    <property type="match status" value="1"/>
</dbReference>
<feature type="domain" description="PIH1 N-terminal" evidence="4">
    <location>
        <begin position="43"/>
        <end position="187"/>
    </location>
</feature>
<name>A0A7M7M8R3_VARDE</name>
<dbReference type="Proteomes" id="UP000594260">
    <property type="component" value="Unplaced"/>
</dbReference>
<evidence type="ECO:0000259" key="4">
    <source>
        <dbReference type="Pfam" id="PF08190"/>
    </source>
</evidence>
<dbReference type="GO" id="GO:1990904">
    <property type="term" value="C:ribonucleoprotein complex"/>
    <property type="evidence" value="ECO:0007669"/>
    <property type="project" value="TreeGrafter"/>
</dbReference>
<protein>
    <recommendedName>
        <fullName evidence="2">PIH1 domain-containing protein 1</fullName>
    </recommendedName>
</protein>
<evidence type="ECO:0000256" key="2">
    <source>
        <dbReference type="ARBA" id="ARBA00040540"/>
    </source>
</evidence>
<keyword evidence="7" id="KW-1185">Reference proteome</keyword>
<dbReference type="EnsemblMetazoa" id="XM_022802380">
    <property type="protein sequence ID" value="XP_022658115"/>
    <property type="gene ID" value="LOC111249060"/>
</dbReference>
<dbReference type="AlphaFoldDB" id="A0A7M7M8R3"/>
<comment type="similarity">
    <text evidence="1">Belongs to the PIH1 family.</text>
</comment>
<dbReference type="InterPro" id="IPR012981">
    <property type="entry name" value="PIH1_N"/>
</dbReference>
<evidence type="ECO:0000313" key="6">
    <source>
        <dbReference type="EnsemblMetazoa" id="XP_022658115"/>
    </source>
</evidence>
<dbReference type="GO" id="GO:0000492">
    <property type="term" value="P:box C/D snoRNP assembly"/>
    <property type="evidence" value="ECO:0007669"/>
    <property type="project" value="TreeGrafter"/>
</dbReference>